<dbReference type="RefSeq" id="WP_142054656.1">
    <property type="nucleotide sequence ID" value="NZ_VFPA01000002.1"/>
</dbReference>
<reference evidence="2 3" key="1">
    <citation type="submission" date="2019-06" db="EMBL/GenBank/DDBJ databases">
        <title>Sequencing the genomes of 1000 actinobacteria strains.</title>
        <authorList>
            <person name="Klenk H.-P."/>
        </authorList>
    </citation>
    <scope>NUCLEOTIDE SEQUENCE [LARGE SCALE GENOMIC DNA]</scope>
    <source>
        <strain evidence="2 3">DSM 45301</strain>
    </source>
</reference>
<organism evidence="2 3">
    <name type="scientific">Pseudonocardia kunmingensis</name>
    <dbReference type="NCBI Taxonomy" id="630975"/>
    <lineage>
        <taxon>Bacteria</taxon>
        <taxon>Bacillati</taxon>
        <taxon>Actinomycetota</taxon>
        <taxon>Actinomycetes</taxon>
        <taxon>Pseudonocardiales</taxon>
        <taxon>Pseudonocardiaceae</taxon>
        <taxon>Pseudonocardia</taxon>
    </lineage>
</organism>
<evidence type="ECO:0000259" key="1">
    <source>
        <dbReference type="Pfam" id="PF06445"/>
    </source>
</evidence>
<dbReference type="EMBL" id="VFPA01000002">
    <property type="protein sequence ID" value="TQM10925.1"/>
    <property type="molecule type" value="Genomic_DNA"/>
</dbReference>
<dbReference type="AlphaFoldDB" id="A0A543DNQ4"/>
<evidence type="ECO:0000313" key="3">
    <source>
        <dbReference type="Proteomes" id="UP000315677"/>
    </source>
</evidence>
<sequence length="177" mass="19133">MENDTRTRTPELLDLPARDVLTVDGTGAPEMPAFTAAVRALFAVRAALGSRDDVPLEGSYSQDGDPLRFDLDAPDGWHWRLLVPAPPHATPEAVATAAARFGAPVHLRKPRGQRVARLLHRGPYADEGPTLAALYAFVERAGLVPAGPHTEVYLTDPSATPPAQLRTHLQVPVSRWV</sequence>
<accession>A0A543DNQ4</accession>
<dbReference type="InterPro" id="IPR011256">
    <property type="entry name" value="Reg_factor_effector_dom_sf"/>
</dbReference>
<name>A0A543DNQ4_9PSEU</name>
<proteinExistence type="predicted"/>
<keyword evidence="3" id="KW-1185">Reference proteome</keyword>
<dbReference type="InterPro" id="IPR029442">
    <property type="entry name" value="GyrI-like"/>
</dbReference>
<evidence type="ECO:0000313" key="2">
    <source>
        <dbReference type="EMBL" id="TQM10925.1"/>
    </source>
</evidence>
<comment type="caution">
    <text evidence="2">The sequence shown here is derived from an EMBL/GenBank/DDBJ whole genome shotgun (WGS) entry which is preliminary data.</text>
</comment>
<dbReference type="Proteomes" id="UP000315677">
    <property type="component" value="Unassembled WGS sequence"/>
</dbReference>
<protein>
    <recommendedName>
        <fullName evidence="1">GyrI-like small molecule binding domain-containing protein</fullName>
    </recommendedName>
</protein>
<gene>
    <name evidence="2" type="ORF">FB558_3449</name>
</gene>
<feature type="domain" description="GyrI-like small molecule binding" evidence="1">
    <location>
        <begin position="101"/>
        <end position="173"/>
    </location>
</feature>
<dbReference type="Gene3D" id="3.20.80.10">
    <property type="entry name" value="Regulatory factor, effector binding domain"/>
    <property type="match status" value="1"/>
</dbReference>
<dbReference type="SUPFAM" id="SSF55136">
    <property type="entry name" value="Probable bacterial effector-binding domain"/>
    <property type="match status" value="1"/>
</dbReference>
<dbReference type="OrthoDB" id="4772335at2"/>
<dbReference type="Pfam" id="PF06445">
    <property type="entry name" value="GyrI-like"/>
    <property type="match status" value="1"/>
</dbReference>